<dbReference type="InterPro" id="IPR036102">
    <property type="entry name" value="OsmC/Ohrsf"/>
</dbReference>
<name>A0ABV7WG67_9MICO</name>
<dbReference type="PANTHER" id="PTHR33797">
    <property type="entry name" value="ORGANIC HYDROPEROXIDE RESISTANCE PROTEIN-LIKE"/>
    <property type="match status" value="1"/>
</dbReference>
<organism evidence="2 3">
    <name type="scientific">Aquipuribacter hungaricus</name>
    <dbReference type="NCBI Taxonomy" id="545624"/>
    <lineage>
        <taxon>Bacteria</taxon>
        <taxon>Bacillati</taxon>
        <taxon>Actinomycetota</taxon>
        <taxon>Actinomycetes</taxon>
        <taxon>Micrococcales</taxon>
        <taxon>Intrasporangiaceae</taxon>
        <taxon>Aquipuribacter</taxon>
    </lineage>
</organism>
<evidence type="ECO:0000256" key="1">
    <source>
        <dbReference type="ARBA" id="ARBA00007378"/>
    </source>
</evidence>
<dbReference type="Pfam" id="PF02566">
    <property type="entry name" value="OsmC"/>
    <property type="match status" value="1"/>
</dbReference>
<dbReference type="NCBIfam" id="TIGR03561">
    <property type="entry name" value="organ_hyd_perox"/>
    <property type="match status" value="1"/>
</dbReference>
<gene>
    <name evidence="2" type="ORF">ACFOLH_10565</name>
</gene>
<accession>A0ABV7WG67</accession>
<comment type="caution">
    <text evidence="2">The sequence shown here is derived from an EMBL/GenBank/DDBJ whole genome shotgun (WGS) entry which is preliminary data.</text>
</comment>
<dbReference type="Proteomes" id="UP001595685">
    <property type="component" value="Unassembled WGS sequence"/>
</dbReference>
<dbReference type="SUPFAM" id="SSF82784">
    <property type="entry name" value="OsmC-like"/>
    <property type="match status" value="1"/>
</dbReference>
<dbReference type="RefSeq" id="WP_340291382.1">
    <property type="nucleotide sequence ID" value="NZ_JBBEOI010000038.1"/>
</dbReference>
<comment type="similarity">
    <text evidence="1">Belongs to the OsmC/Ohr family.</text>
</comment>
<reference evidence="3" key="1">
    <citation type="journal article" date="2019" name="Int. J. Syst. Evol. Microbiol.">
        <title>The Global Catalogue of Microorganisms (GCM) 10K type strain sequencing project: providing services to taxonomists for standard genome sequencing and annotation.</title>
        <authorList>
            <consortium name="The Broad Institute Genomics Platform"/>
            <consortium name="The Broad Institute Genome Sequencing Center for Infectious Disease"/>
            <person name="Wu L."/>
            <person name="Ma J."/>
        </authorList>
    </citation>
    <scope>NUCLEOTIDE SEQUENCE [LARGE SCALE GENOMIC DNA]</scope>
    <source>
        <strain evidence="3">NCAIM B.02333</strain>
    </source>
</reference>
<dbReference type="InterPro" id="IPR003718">
    <property type="entry name" value="OsmC/Ohr_fam"/>
</dbReference>
<dbReference type="Gene3D" id="2.20.25.10">
    <property type="match status" value="1"/>
</dbReference>
<dbReference type="InterPro" id="IPR015946">
    <property type="entry name" value="KH_dom-like_a/b"/>
</dbReference>
<dbReference type="Gene3D" id="3.30.300.20">
    <property type="match status" value="1"/>
</dbReference>
<dbReference type="InterPro" id="IPR019953">
    <property type="entry name" value="OHR"/>
</dbReference>
<dbReference type="EMBL" id="JBHRWW010000006">
    <property type="protein sequence ID" value="MFC3688784.1"/>
    <property type="molecule type" value="Genomic_DNA"/>
</dbReference>
<evidence type="ECO:0000313" key="3">
    <source>
        <dbReference type="Proteomes" id="UP001595685"/>
    </source>
</evidence>
<dbReference type="PANTHER" id="PTHR33797:SF2">
    <property type="entry name" value="ORGANIC HYDROPEROXIDE RESISTANCE PROTEIN-LIKE"/>
    <property type="match status" value="1"/>
</dbReference>
<evidence type="ECO:0000313" key="2">
    <source>
        <dbReference type="EMBL" id="MFC3688784.1"/>
    </source>
</evidence>
<sequence length="141" mass="14348">MTDTLYTAAAVSTGGGRDGRVRTEDGVLDLDLRMPTELGGAGGGANPESLFAAGYAACFHSALQGSARAAKVSVTGSSVTAAVSLQRDGEQGFRLAVRLDVAVPGVPREQAQELVDAAHAACPYSKATRGGIDVEVTLVQD</sequence>
<proteinExistence type="inferred from homology"/>
<protein>
    <submittedName>
        <fullName evidence="2">Organic hydroperoxide resistance protein</fullName>
    </submittedName>
</protein>
<keyword evidence="3" id="KW-1185">Reference proteome</keyword>